<dbReference type="GO" id="GO:0051377">
    <property type="term" value="F:mannose-ethanolamine phosphotransferase activity"/>
    <property type="evidence" value="ECO:0007669"/>
    <property type="project" value="InterPro"/>
</dbReference>
<keyword evidence="13" id="KW-1185">Reference proteome</keyword>
<feature type="transmembrane region" description="Helical" evidence="11">
    <location>
        <begin position="693"/>
        <end position="713"/>
    </location>
</feature>
<dbReference type="RefSeq" id="XP_029643634.1">
    <property type="nucleotide sequence ID" value="XM_029787774.2"/>
</dbReference>
<feature type="transmembrane region" description="Helical" evidence="11">
    <location>
        <begin position="559"/>
        <end position="578"/>
    </location>
</feature>
<feature type="transmembrane region" description="Helical" evidence="11">
    <location>
        <begin position="1007"/>
        <end position="1028"/>
    </location>
</feature>
<dbReference type="CDD" id="cd16023">
    <property type="entry name" value="GPI_EPT_3"/>
    <property type="match status" value="1"/>
</dbReference>
<feature type="transmembrane region" description="Helical" evidence="11">
    <location>
        <begin position="725"/>
        <end position="744"/>
    </location>
</feature>
<feature type="transmembrane region" description="Helical" evidence="11">
    <location>
        <begin position="1043"/>
        <end position="1065"/>
    </location>
</feature>
<evidence type="ECO:0000313" key="13">
    <source>
        <dbReference type="Proteomes" id="UP000515154"/>
    </source>
</evidence>
<feature type="transmembrane region" description="Helical" evidence="11">
    <location>
        <begin position="517"/>
        <end position="539"/>
    </location>
</feature>
<feature type="transmembrane region" description="Helical" evidence="11">
    <location>
        <begin position="490"/>
        <end position="511"/>
    </location>
</feature>
<dbReference type="InterPro" id="IPR017850">
    <property type="entry name" value="Alkaline_phosphatase_core_sf"/>
</dbReference>
<dbReference type="KEGG" id="osn:115218026"/>
<dbReference type="Proteomes" id="UP000515154">
    <property type="component" value="Linkage group LG12"/>
</dbReference>
<dbReference type="Pfam" id="PF01663">
    <property type="entry name" value="Phosphodiest"/>
    <property type="match status" value="1"/>
</dbReference>
<dbReference type="GO" id="GO:0006506">
    <property type="term" value="P:GPI anchor biosynthetic process"/>
    <property type="evidence" value="ECO:0007669"/>
    <property type="project" value="UniProtKB-UniPathway"/>
</dbReference>
<dbReference type="InterPro" id="IPR037675">
    <property type="entry name" value="PIG-O_N"/>
</dbReference>
<name>A0A6P7SZ04_9MOLL</name>
<keyword evidence="4" id="KW-0337">GPI-anchor biosynthesis</keyword>
<comment type="similarity">
    <text evidence="3">Belongs to the PIGG/PIGN/PIGO family. PIGO subfamily.</text>
</comment>
<comment type="subcellular location">
    <subcellularLocation>
        <location evidence="1">Endoplasmic reticulum membrane</location>
        <topology evidence="1">Multi-pass membrane protein</topology>
    </subcellularLocation>
</comment>
<dbReference type="InterPro" id="IPR045687">
    <property type="entry name" value="PIGG/GPI7_C"/>
</dbReference>
<feature type="transmembrane region" description="Helical" evidence="11">
    <location>
        <begin position="584"/>
        <end position="603"/>
    </location>
</feature>
<evidence type="ECO:0000256" key="6">
    <source>
        <dbReference type="ARBA" id="ARBA00022692"/>
    </source>
</evidence>
<evidence type="ECO:0000256" key="7">
    <source>
        <dbReference type="ARBA" id="ARBA00022824"/>
    </source>
</evidence>
<evidence type="ECO:0000256" key="10">
    <source>
        <dbReference type="ARBA" id="ARBA00023180"/>
    </source>
</evidence>
<dbReference type="InterPro" id="IPR002591">
    <property type="entry name" value="Phosphodiest/P_Trfase"/>
</dbReference>
<feature type="domain" description="GPI ethanolamine phosphate transferase 2 C-terminal" evidence="12">
    <location>
        <begin position="887"/>
        <end position="1052"/>
    </location>
</feature>
<keyword evidence="10" id="KW-0325">Glycoprotein</keyword>
<evidence type="ECO:0000256" key="1">
    <source>
        <dbReference type="ARBA" id="ARBA00004477"/>
    </source>
</evidence>
<dbReference type="GO" id="GO:0005789">
    <property type="term" value="C:endoplasmic reticulum membrane"/>
    <property type="evidence" value="ECO:0007669"/>
    <property type="project" value="UniProtKB-SubCell"/>
</dbReference>
<evidence type="ECO:0000256" key="3">
    <source>
        <dbReference type="ARBA" id="ARBA00008695"/>
    </source>
</evidence>
<feature type="transmembrane region" description="Helical" evidence="11">
    <location>
        <begin position="764"/>
        <end position="788"/>
    </location>
</feature>
<evidence type="ECO:0000256" key="5">
    <source>
        <dbReference type="ARBA" id="ARBA00022679"/>
    </source>
</evidence>
<evidence type="ECO:0000256" key="8">
    <source>
        <dbReference type="ARBA" id="ARBA00022989"/>
    </source>
</evidence>
<evidence type="ECO:0000259" key="12">
    <source>
        <dbReference type="Pfam" id="PF19316"/>
    </source>
</evidence>
<evidence type="ECO:0000256" key="2">
    <source>
        <dbReference type="ARBA" id="ARBA00004687"/>
    </source>
</evidence>
<evidence type="ECO:0000313" key="14">
    <source>
        <dbReference type="RefSeq" id="XP_029643634.1"/>
    </source>
</evidence>
<protein>
    <submittedName>
        <fullName evidence="14">GPI ethanolamine phosphate transferase 3</fullName>
    </submittedName>
</protein>
<reference evidence="14" key="1">
    <citation type="submission" date="2025-08" db="UniProtKB">
        <authorList>
            <consortium name="RefSeq"/>
        </authorList>
    </citation>
    <scope>IDENTIFICATION</scope>
</reference>
<evidence type="ECO:0000256" key="11">
    <source>
        <dbReference type="SAM" id="Phobius"/>
    </source>
</evidence>
<gene>
    <name evidence="14" type="primary">LOC115218026</name>
</gene>
<dbReference type="PANTHER" id="PTHR23071:SF1">
    <property type="entry name" value="GPI ETHANOLAMINE PHOSPHATE TRANSFERASE 3"/>
    <property type="match status" value="1"/>
</dbReference>
<keyword evidence="5 14" id="KW-0808">Transferase</keyword>
<dbReference type="PANTHER" id="PTHR23071">
    <property type="entry name" value="PHOSPHATIDYLINOSITOL GLYCAN"/>
    <property type="match status" value="1"/>
</dbReference>
<dbReference type="Gene3D" id="3.40.720.10">
    <property type="entry name" value="Alkaline Phosphatase, subunit A"/>
    <property type="match status" value="1"/>
</dbReference>
<keyword evidence="7" id="KW-0256">Endoplasmic reticulum</keyword>
<dbReference type="SUPFAM" id="SSF53649">
    <property type="entry name" value="Alkaline phosphatase-like"/>
    <property type="match status" value="1"/>
</dbReference>
<accession>A0A6P7SZ04</accession>
<dbReference type="InterPro" id="IPR039524">
    <property type="entry name" value="PIGO/GPI13"/>
</dbReference>
<organism evidence="13 14">
    <name type="scientific">Octopus sinensis</name>
    <name type="common">East Asian common octopus</name>
    <dbReference type="NCBI Taxonomy" id="2607531"/>
    <lineage>
        <taxon>Eukaryota</taxon>
        <taxon>Metazoa</taxon>
        <taxon>Spiralia</taxon>
        <taxon>Lophotrochozoa</taxon>
        <taxon>Mollusca</taxon>
        <taxon>Cephalopoda</taxon>
        <taxon>Coleoidea</taxon>
        <taxon>Octopodiformes</taxon>
        <taxon>Octopoda</taxon>
        <taxon>Incirrata</taxon>
        <taxon>Octopodidae</taxon>
        <taxon>Octopus</taxon>
    </lineage>
</organism>
<proteinExistence type="inferred from homology"/>
<dbReference type="AlphaFoldDB" id="A0A6P7SZ04"/>
<dbReference type="Pfam" id="PF19316">
    <property type="entry name" value="PIGO_PIGG"/>
    <property type="match status" value="1"/>
</dbReference>
<evidence type="ECO:0000256" key="4">
    <source>
        <dbReference type="ARBA" id="ARBA00022502"/>
    </source>
</evidence>
<comment type="pathway">
    <text evidence="2">Glycolipid biosynthesis; glycosylphosphatidylinositol-anchor biosynthesis.</text>
</comment>
<feature type="transmembrane region" description="Helical" evidence="11">
    <location>
        <begin position="458"/>
        <end position="478"/>
    </location>
</feature>
<sequence length="1087" mass="123982">MILGMCRLFFLLLVLTFLYALAVYIFAQGFLLKRTVLPEKSQCDVNFATVLERHGEQGCWMHGRFRRAIIIIIDGLRYDFLVPNNTAKTNMLPYINKLTVVHDKYNQEKDRAMLYKFIADPPTTTMQRLAGLTTGSLPTFIEAGSNFRSTEITEDNIIDQLVAQKKKIKFLGDDTWMGLFPGRFTKSFAFPSFNVKDLHSVDNGIISHLSSELVKSDWHVSIAHFLGVDHCGHRFGPNHTTMAEKLSQMNEMLDSVMKLMKDDTILFLFGDHGMTDTGDHGGDSKDEIESGLFIYSPSRLRYPPSKTSPSAIPSIAQIDIVPTLSLLLGVPIPFSNVGMIINELFSFCPWWDTYSDAKQLYHNIKALRLNAHQLDQYSQIYSQTSGEPLLKNKFLQLHQKFEKAEKEFSQFVTEMVKSQDMASDSKWLARLKNNYVTFISETKEMCQDSWAKFDTTQILLGLFLMFFAIFVNIYFLKLSFVRDTSYPKSVIFLLVAIFIISILCILQSLYFKDSSVLNIPSIMIIFDVAILAPVIYLVITKSKLPTLSSLKKTFSLRKYDLVTNCSCLTTIIYIAAFFSNSYVVYEDCVVTFLILTHLCCYFVQLLRKILHDKTAHHRDGPSKRSKSVSKFDIGYIFIHPAFIIFLLVLLFCLVLRFSVSFRTCREEQWTCIHSIFTFPLSNLSDSGSKNLRYFFSVACIITVIVVSHQWLRFYGNLNSNITTVLFYKYGFPAATFCIGLHWAVQGLPAKELDSLPYIQHVFLARLAYALLILSMLSFIISPLCVHLVQTNRKRLSIPSWRSSVTEIIPEVFKQLHKNWGEEKEENSEKPVIACGLGTVQTASSVYCVTMCSLLVSLLLGDGMTPSILLALILICIFLELHSMFYHTSVKLENAEVSWTSITMWSLLSMYFFYATGHQATIQTIRWESAFVGFHGDFTTHIIPSVLITLNTFAGPILFTVAAPLLLFWPHINKPAAEYFSQKKKTEEWRGDVVLFEKNVVPQLLFMLYTRLFLFSSLALLSSMTAAALHRRHLMVWKIFAPRFIFAAAMSGVTFLTGLITFLLMIRVQAALSRWFYKLAESYGQSQS</sequence>
<evidence type="ECO:0000256" key="9">
    <source>
        <dbReference type="ARBA" id="ARBA00023136"/>
    </source>
</evidence>
<feature type="transmembrane region" description="Helical" evidence="11">
    <location>
        <begin position="633"/>
        <end position="659"/>
    </location>
</feature>
<keyword evidence="6 11" id="KW-0812">Transmembrane</keyword>
<keyword evidence="9 11" id="KW-0472">Membrane</keyword>
<feature type="transmembrane region" description="Helical" evidence="11">
    <location>
        <begin position="941"/>
        <end position="968"/>
    </location>
</feature>
<feature type="transmembrane region" description="Helical" evidence="11">
    <location>
        <begin position="896"/>
        <end position="913"/>
    </location>
</feature>
<dbReference type="UniPathway" id="UPA00196"/>
<keyword evidence="8 11" id="KW-1133">Transmembrane helix</keyword>